<evidence type="ECO:0000256" key="1">
    <source>
        <dbReference type="ARBA" id="ARBA00004141"/>
    </source>
</evidence>
<dbReference type="PANTHER" id="PTHR11157:SF17">
    <property type="entry name" value="ELONGATION OF VERY LONG CHAIN FATTY ACIDS PROTEIN 6"/>
    <property type="match status" value="1"/>
</dbReference>
<dbReference type="AlphaFoldDB" id="A0AAW1A748"/>
<evidence type="ECO:0000256" key="5">
    <source>
        <dbReference type="ARBA" id="ARBA00022832"/>
    </source>
</evidence>
<keyword evidence="9 10" id="KW-0275">Fatty acid biosynthesis</keyword>
<dbReference type="GO" id="GO:0034626">
    <property type="term" value="P:fatty acid elongation, polyunsaturated fatty acid"/>
    <property type="evidence" value="ECO:0007669"/>
    <property type="project" value="TreeGrafter"/>
</dbReference>
<proteinExistence type="inferred from homology"/>
<keyword evidence="12" id="KW-1185">Reference proteome</keyword>
<evidence type="ECO:0000256" key="8">
    <source>
        <dbReference type="ARBA" id="ARBA00023136"/>
    </source>
</evidence>
<evidence type="ECO:0000256" key="2">
    <source>
        <dbReference type="ARBA" id="ARBA00022516"/>
    </source>
</evidence>
<dbReference type="EMBL" id="JAWNGG020000057">
    <property type="protein sequence ID" value="KAK9304988.1"/>
    <property type="molecule type" value="Genomic_DNA"/>
</dbReference>
<keyword evidence="5 10" id="KW-0276">Fatty acid metabolism</keyword>
<feature type="transmembrane region" description="Helical" evidence="10">
    <location>
        <begin position="238"/>
        <end position="258"/>
    </location>
</feature>
<keyword evidence="3 10" id="KW-0808">Transferase</keyword>
<keyword evidence="6 10" id="KW-1133">Transmembrane helix</keyword>
<dbReference type="InterPro" id="IPR030457">
    <property type="entry name" value="ELO_CS"/>
</dbReference>
<dbReference type="GO" id="GO:0030148">
    <property type="term" value="P:sphingolipid biosynthetic process"/>
    <property type="evidence" value="ECO:0007669"/>
    <property type="project" value="TreeGrafter"/>
</dbReference>
<feature type="transmembrane region" description="Helical" evidence="10">
    <location>
        <begin position="117"/>
        <end position="138"/>
    </location>
</feature>
<evidence type="ECO:0000256" key="9">
    <source>
        <dbReference type="ARBA" id="ARBA00023160"/>
    </source>
</evidence>
<comment type="similarity">
    <text evidence="10">Belongs to the ELO family.</text>
</comment>
<evidence type="ECO:0000256" key="4">
    <source>
        <dbReference type="ARBA" id="ARBA00022692"/>
    </source>
</evidence>
<keyword evidence="8 10" id="KW-0472">Membrane</keyword>
<evidence type="ECO:0000313" key="11">
    <source>
        <dbReference type="EMBL" id="KAK9304988.1"/>
    </source>
</evidence>
<dbReference type="PROSITE" id="PS01188">
    <property type="entry name" value="ELO"/>
    <property type="match status" value="1"/>
</dbReference>
<comment type="catalytic activity">
    <reaction evidence="10">
        <text>a very-long-chain acyl-CoA + malonyl-CoA + H(+) = a very-long-chain 3-oxoacyl-CoA + CO2 + CoA</text>
        <dbReference type="Rhea" id="RHEA:32727"/>
        <dbReference type="ChEBI" id="CHEBI:15378"/>
        <dbReference type="ChEBI" id="CHEBI:16526"/>
        <dbReference type="ChEBI" id="CHEBI:57287"/>
        <dbReference type="ChEBI" id="CHEBI:57384"/>
        <dbReference type="ChEBI" id="CHEBI:90725"/>
        <dbReference type="ChEBI" id="CHEBI:90736"/>
        <dbReference type="EC" id="2.3.1.199"/>
    </reaction>
</comment>
<feature type="transmembrane region" description="Helical" evidence="10">
    <location>
        <begin position="201"/>
        <end position="226"/>
    </location>
</feature>
<dbReference type="Proteomes" id="UP001432146">
    <property type="component" value="Unassembled WGS sequence"/>
</dbReference>
<dbReference type="GO" id="GO:0005789">
    <property type="term" value="C:endoplasmic reticulum membrane"/>
    <property type="evidence" value="ECO:0007669"/>
    <property type="project" value="TreeGrafter"/>
</dbReference>
<feature type="transmembrane region" description="Helical" evidence="10">
    <location>
        <begin position="68"/>
        <end position="87"/>
    </location>
</feature>
<evidence type="ECO:0000256" key="3">
    <source>
        <dbReference type="ARBA" id="ARBA00022679"/>
    </source>
</evidence>
<organism evidence="11 12">
    <name type="scientific">Tetragonisca angustula</name>
    <dbReference type="NCBI Taxonomy" id="166442"/>
    <lineage>
        <taxon>Eukaryota</taxon>
        <taxon>Metazoa</taxon>
        <taxon>Ecdysozoa</taxon>
        <taxon>Arthropoda</taxon>
        <taxon>Hexapoda</taxon>
        <taxon>Insecta</taxon>
        <taxon>Pterygota</taxon>
        <taxon>Neoptera</taxon>
        <taxon>Endopterygota</taxon>
        <taxon>Hymenoptera</taxon>
        <taxon>Apocrita</taxon>
        <taxon>Aculeata</taxon>
        <taxon>Apoidea</taxon>
        <taxon>Anthophila</taxon>
        <taxon>Apidae</taxon>
        <taxon>Tetragonisca</taxon>
    </lineage>
</organism>
<comment type="subcellular location">
    <subcellularLocation>
        <location evidence="1">Membrane</location>
        <topology evidence="1">Multi-pass membrane protein</topology>
    </subcellularLocation>
</comment>
<evidence type="ECO:0000256" key="7">
    <source>
        <dbReference type="ARBA" id="ARBA00023098"/>
    </source>
</evidence>
<keyword evidence="2 10" id="KW-0444">Lipid biosynthesis</keyword>
<evidence type="ECO:0000256" key="6">
    <source>
        <dbReference type="ARBA" id="ARBA00022989"/>
    </source>
</evidence>
<dbReference type="GO" id="GO:0009922">
    <property type="term" value="F:fatty acid elongase activity"/>
    <property type="evidence" value="ECO:0007669"/>
    <property type="project" value="UniProtKB-EC"/>
</dbReference>
<dbReference type="GO" id="GO:0042761">
    <property type="term" value="P:very long-chain fatty acid biosynthetic process"/>
    <property type="evidence" value="ECO:0007669"/>
    <property type="project" value="TreeGrafter"/>
</dbReference>
<dbReference type="Pfam" id="PF01151">
    <property type="entry name" value="ELO"/>
    <property type="match status" value="1"/>
</dbReference>
<dbReference type="GO" id="GO:0019367">
    <property type="term" value="P:fatty acid elongation, saturated fatty acid"/>
    <property type="evidence" value="ECO:0007669"/>
    <property type="project" value="TreeGrafter"/>
</dbReference>
<accession>A0AAW1A748</accession>
<evidence type="ECO:0000313" key="12">
    <source>
        <dbReference type="Proteomes" id="UP001432146"/>
    </source>
</evidence>
<reference evidence="11 12" key="1">
    <citation type="submission" date="2024-05" db="EMBL/GenBank/DDBJ databases">
        <title>The nuclear and mitochondrial genome assemblies of Tetragonisca angustula (Apidae: Meliponini), a tiny yet remarkable pollinator in the Neotropics.</title>
        <authorList>
            <person name="Ferrari R."/>
            <person name="Ricardo P.C."/>
            <person name="Dias F.C."/>
            <person name="Araujo N.S."/>
            <person name="Soares D.O."/>
            <person name="Zhou Q.-S."/>
            <person name="Zhu C.-D."/>
            <person name="Coutinho L."/>
            <person name="Airas M.C."/>
            <person name="Batista T.M."/>
        </authorList>
    </citation>
    <scope>NUCLEOTIDE SEQUENCE [LARGE SCALE GENOMIC DNA]</scope>
    <source>
        <strain evidence="11">ASF017062</strain>
        <tissue evidence="11">Abdomen</tissue>
    </source>
</reference>
<evidence type="ECO:0000256" key="10">
    <source>
        <dbReference type="RuleBase" id="RU361115"/>
    </source>
</evidence>
<name>A0AAW1A748_9HYME</name>
<dbReference type="PANTHER" id="PTHR11157">
    <property type="entry name" value="FATTY ACID ACYL TRANSFERASE-RELATED"/>
    <property type="match status" value="1"/>
</dbReference>
<gene>
    <name evidence="11" type="ORF">QLX08_003844</name>
</gene>
<dbReference type="InterPro" id="IPR002076">
    <property type="entry name" value="ELO_fam"/>
</dbReference>
<protein>
    <recommendedName>
        <fullName evidence="10">Elongation of very long chain fatty acids protein</fullName>
        <ecNumber evidence="10">2.3.1.199</ecNumber>
    </recommendedName>
    <alternativeName>
        <fullName evidence="10">Very-long-chain 3-oxoacyl-CoA synthase</fullName>
    </alternativeName>
</protein>
<feature type="transmembrane region" description="Helical" evidence="10">
    <location>
        <begin position="145"/>
        <end position="165"/>
    </location>
</feature>
<sequence length="284" mass="33658">MNKLEPTIIPNYLYVFTFEKDFVYADTLTTITNYYRYCFLVSVVYIVLIFVGKHYMSNRPKLELKSTLALWNAFLAVFSIFVFLRMATEMYHTLSNYGFYRSICNPSFLTQDPVSGFWSLLFILSKLVEFGDTMFIVLRKQPLLFLHWYHHVSVLLYAWLCYIETTAYARWNATINSFIHSWMYSYYFLKAMQFIPPKWISIMITTLQILQMIWGCFVTMAAYNYVRSGEYGCSVTPHNAIIGLLIYFTYFILFGKFFKETYLSGKSSKVFEKKNGIHHRIKTN</sequence>
<comment type="caution">
    <text evidence="11">The sequence shown here is derived from an EMBL/GenBank/DDBJ whole genome shotgun (WGS) entry which is preliminary data.</text>
</comment>
<dbReference type="EC" id="2.3.1.199" evidence="10"/>
<keyword evidence="4 10" id="KW-0812">Transmembrane</keyword>
<dbReference type="GO" id="GO:0034625">
    <property type="term" value="P:fatty acid elongation, monounsaturated fatty acid"/>
    <property type="evidence" value="ECO:0007669"/>
    <property type="project" value="TreeGrafter"/>
</dbReference>
<feature type="transmembrane region" description="Helical" evidence="10">
    <location>
        <begin position="34"/>
        <end position="56"/>
    </location>
</feature>
<keyword evidence="7 10" id="KW-0443">Lipid metabolism</keyword>